<proteinExistence type="predicted"/>
<sequence>MKRDFWIAFMVLWTLCCPLLYLSSNTAVSTFSISNLHQSSPRFKPFKVFRIGQEQESPFSQNSIVESLSEADLFSVVQRYFSSPHFFFMLVYGGLLIQFFFFFKRRLPFCYYLAPRAQEQYLVQRVLLI</sequence>
<keyword evidence="1" id="KW-0472">Membrane</keyword>
<dbReference type="OrthoDB" id="9846996at2"/>
<dbReference type="AlphaFoldDB" id="A0A4R6WN88"/>
<gene>
    <name evidence="2" type="ORF">CLV99_1295</name>
</gene>
<reference evidence="2 3" key="1">
    <citation type="submission" date="2019-03" db="EMBL/GenBank/DDBJ databases">
        <title>Genomic Encyclopedia of Archaeal and Bacterial Type Strains, Phase II (KMG-II): from individual species to whole genera.</title>
        <authorList>
            <person name="Goeker M."/>
        </authorList>
    </citation>
    <scope>NUCLEOTIDE SEQUENCE [LARGE SCALE GENOMIC DNA]</scope>
    <source>
        <strain evidence="2 3">DSM 28353</strain>
    </source>
</reference>
<dbReference type="Proteomes" id="UP000295292">
    <property type="component" value="Unassembled WGS sequence"/>
</dbReference>
<organism evidence="2 3">
    <name type="scientific">Sphingobacterium yanglingense</name>
    <dbReference type="NCBI Taxonomy" id="1437280"/>
    <lineage>
        <taxon>Bacteria</taxon>
        <taxon>Pseudomonadati</taxon>
        <taxon>Bacteroidota</taxon>
        <taxon>Sphingobacteriia</taxon>
        <taxon>Sphingobacteriales</taxon>
        <taxon>Sphingobacteriaceae</taxon>
        <taxon>Sphingobacterium</taxon>
    </lineage>
</organism>
<evidence type="ECO:0000256" key="1">
    <source>
        <dbReference type="SAM" id="Phobius"/>
    </source>
</evidence>
<keyword evidence="3" id="KW-1185">Reference proteome</keyword>
<accession>A0A4R6WN88</accession>
<feature type="transmembrane region" description="Helical" evidence="1">
    <location>
        <begin position="85"/>
        <end position="103"/>
    </location>
</feature>
<dbReference type="RefSeq" id="WP_133583606.1">
    <property type="nucleotide sequence ID" value="NZ_SNYV01000011.1"/>
</dbReference>
<name>A0A4R6WN88_9SPHI</name>
<evidence type="ECO:0000313" key="2">
    <source>
        <dbReference type="EMBL" id="TDQ79845.1"/>
    </source>
</evidence>
<comment type="caution">
    <text evidence="2">The sequence shown here is derived from an EMBL/GenBank/DDBJ whole genome shotgun (WGS) entry which is preliminary data.</text>
</comment>
<keyword evidence="1" id="KW-1133">Transmembrane helix</keyword>
<keyword evidence="1" id="KW-0812">Transmembrane</keyword>
<evidence type="ECO:0000313" key="3">
    <source>
        <dbReference type="Proteomes" id="UP000295292"/>
    </source>
</evidence>
<protein>
    <submittedName>
        <fullName evidence="2">Uncharacterized protein</fullName>
    </submittedName>
</protein>
<dbReference type="EMBL" id="SNYV01000011">
    <property type="protein sequence ID" value="TDQ79845.1"/>
    <property type="molecule type" value="Genomic_DNA"/>
</dbReference>